<dbReference type="GeneID" id="84593196"/>
<organism evidence="1 2">
    <name type="scientific">Aspergillus niger</name>
    <dbReference type="NCBI Taxonomy" id="5061"/>
    <lineage>
        <taxon>Eukaryota</taxon>
        <taxon>Fungi</taxon>
        <taxon>Dikarya</taxon>
        <taxon>Ascomycota</taxon>
        <taxon>Pezizomycotina</taxon>
        <taxon>Eurotiomycetes</taxon>
        <taxon>Eurotiomycetidae</taxon>
        <taxon>Eurotiales</taxon>
        <taxon>Aspergillaceae</taxon>
        <taxon>Aspergillus</taxon>
        <taxon>Aspergillus subgen. Circumdati</taxon>
    </lineage>
</organism>
<evidence type="ECO:0000313" key="1">
    <source>
        <dbReference type="EMBL" id="GLA45066.1"/>
    </source>
</evidence>
<evidence type="ECO:0000313" key="3">
    <source>
        <dbReference type="RefSeq" id="XP_059606522.1"/>
    </source>
</evidence>
<dbReference type="VEuPathDB" id="FungiDB:An15g04500"/>
<dbReference type="KEGG" id="ang:An15g04500"/>
<evidence type="ECO:0000313" key="2">
    <source>
        <dbReference type="Proteomes" id="UP001144191"/>
    </source>
</evidence>
<dbReference type="RefSeq" id="XP_059606522.1">
    <property type="nucleotide sequence ID" value="XM_059744658.1"/>
</dbReference>
<accession>A0A9W5ZTI8</accession>
<dbReference type="Proteomes" id="UP001144191">
    <property type="component" value="Unassembled WGS sequence"/>
</dbReference>
<sequence length="237" mass="25903">MIDLFSSDTVTAGEVKEGCDFNIRLGHETETLSILLLTPSSIESSVTQETTSRLRQLSAHTSGISKKAVAFLLSETAFHSASGRYRLDGLVALQALMIESLPNMLPIIPVADADSLLASVQEYIANLETRDNQQQQRRQQHSANTMGFAGSRFFSTSASWEQGRQSFSKFAGTNDPKYISGVDRIRLPRILSPIQGFYDGDTPIFSGVSPLLMQLTKCGRYYGGKIRDQLGGEGATN</sequence>
<dbReference type="EMBL" id="BRPB01000002">
    <property type="protein sequence ID" value="GLA45066.1"/>
    <property type="molecule type" value="Genomic_DNA"/>
</dbReference>
<proteinExistence type="predicted"/>
<reference evidence="3" key="2">
    <citation type="submission" date="2025-02" db="EMBL/GenBank/DDBJ databases">
        <authorList>
            <consortium name="NCBI Genome Project"/>
        </authorList>
    </citation>
    <scope>NUCLEOTIDE SEQUENCE</scope>
</reference>
<name>A0A9W5ZTI8_ASPNG</name>
<dbReference type="AlphaFoldDB" id="A0A9W5ZTI8"/>
<protein>
    <submittedName>
        <fullName evidence="1 3">Uncharacterized protein</fullName>
    </submittedName>
</protein>
<gene>
    <name evidence="3" type="ORF">An15g04500</name>
    <name evidence="1" type="ORF">AnigIFM63604_003499</name>
</gene>
<reference evidence="3" key="3">
    <citation type="submission" date="2025-04" db="UniProtKB">
        <authorList>
            <consortium name="RefSeq"/>
        </authorList>
    </citation>
    <scope>IDENTIFICATION</scope>
</reference>
<reference evidence="1" key="1">
    <citation type="submission" date="2022-07" db="EMBL/GenBank/DDBJ databases">
        <title>Taxonomy of Aspergillus series Nigri: significant species reduction supported by multi-species coalescent approaches.</title>
        <authorList>
            <person name="Bian C."/>
            <person name="Kusuya Y."/>
            <person name="Sklenar F."/>
            <person name="D'hooge E."/>
            <person name="Yaguchi T."/>
            <person name="Takahashi H."/>
            <person name="Hubka V."/>
        </authorList>
    </citation>
    <scope>NUCLEOTIDE SEQUENCE</scope>
    <source>
        <strain evidence="1">IFM 63604</strain>
    </source>
</reference>